<name>A0A8J6JCZ6_9FIRM</name>
<dbReference type="Pfam" id="PF00011">
    <property type="entry name" value="HSP20"/>
    <property type="match status" value="1"/>
</dbReference>
<evidence type="ECO:0000256" key="1">
    <source>
        <dbReference type="PROSITE-ProRule" id="PRU00285"/>
    </source>
</evidence>
<organism evidence="4 5">
    <name type="scientific">Lawsonibacter faecis</name>
    <dbReference type="NCBI Taxonomy" id="2763052"/>
    <lineage>
        <taxon>Bacteria</taxon>
        <taxon>Bacillati</taxon>
        <taxon>Bacillota</taxon>
        <taxon>Clostridia</taxon>
        <taxon>Eubacteriales</taxon>
        <taxon>Oscillospiraceae</taxon>
        <taxon>Lawsonibacter</taxon>
    </lineage>
</organism>
<dbReference type="SUPFAM" id="SSF49764">
    <property type="entry name" value="HSP20-like chaperones"/>
    <property type="match status" value="1"/>
</dbReference>
<dbReference type="PANTHER" id="PTHR11527">
    <property type="entry name" value="HEAT-SHOCK PROTEIN 20 FAMILY MEMBER"/>
    <property type="match status" value="1"/>
</dbReference>
<dbReference type="AlphaFoldDB" id="A0A8J6JCZ6"/>
<accession>A0A8J6JCZ6</accession>
<evidence type="ECO:0000256" key="2">
    <source>
        <dbReference type="RuleBase" id="RU003616"/>
    </source>
</evidence>
<dbReference type="InterPro" id="IPR008978">
    <property type="entry name" value="HSP20-like_chaperone"/>
</dbReference>
<keyword evidence="5" id="KW-1185">Reference proteome</keyword>
<dbReference type="Proteomes" id="UP000607645">
    <property type="component" value="Unassembled WGS sequence"/>
</dbReference>
<sequence>MFGMLPFDRSNDNLFDTFDNFARDFFRSSNASLPAFRTDIRELDGKYVLEAELPGFSKEDISLDVKDGILTISAEHRENREEKDERGNYLRRERRYGSFTRSFDITGIDESGITAAYQNGVLELTLPKSQPVIPEARRIAIE</sequence>
<dbReference type="Gene3D" id="2.60.40.790">
    <property type="match status" value="1"/>
</dbReference>
<dbReference type="PROSITE" id="PS01031">
    <property type="entry name" value="SHSP"/>
    <property type="match status" value="1"/>
</dbReference>
<dbReference type="InterPro" id="IPR002068">
    <property type="entry name" value="A-crystallin/Hsp20_dom"/>
</dbReference>
<dbReference type="CDD" id="cd06471">
    <property type="entry name" value="ACD_LpsHSP_like"/>
    <property type="match status" value="1"/>
</dbReference>
<evidence type="ECO:0000313" key="5">
    <source>
        <dbReference type="Proteomes" id="UP000607645"/>
    </source>
</evidence>
<protein>
    <submittedName>
        <fullName evidence="4">Hsp20/alpha crystallin family protein</fullName>
    </submittedName>
</protein>
<evidence type="ECO:0000259" key="3">
    <source>
        <dbReference type="PROSITE" id="PS01031"/>
    </source>
</evidence>
<dbReference type="InterPro" id="IPR031107">
    <property type="entry name" value="Small_HSP"/>
</dbReference>
<reference evidence="4" key="1">
    <citation type="submission" date="2020-08" db="EMBL/GenBank/DDBJ databases">
        <title>Genome public.</title>
        <authorList>
            <person name="Liu C."/>
            <person name="Sun Q."/>
        </authorList>
    </citation>
    <scope>NUCLEOTIDE SEQUENCE</scope>
    <source>
        <strain evidence="4">NSJ-52</strain>
    </source>
</reference>
<dbReference type="EMBL" id="JACOPQ010000006">
    <property type="protein sequence ID" value="MBC5737221.1"/>
    <property type="molecule type" value="Genomic_DNA"/>
</dbReference>
<comment type="similarity">
    <text evidence="1 2">Belongs to the small heat shock protein (HSP20) family.</text>
</comment>
<gene>
    <name evidence="4" type="ORF">H8S62_09385</name>
</gene>
<feature type="domain" description="SHSP" evidence="3">
    <location>
        <begin position="27"/>
        <end position="142"/>
    </location>
</feature>
<evidence type="ECO:0000313" key="4">
    <source>
        <dbReference type="EMBL" id="MBC5737221.1"/>
    </source>
</evidence>
<comment type="caution">
    <text evidence="4">The sequence shown here is derived from an EMBL/GenBank/DDBJ whole genome shotgun (WGS) entry which is preliminary data.</text>
</comment>
<dbReference type="RefSeq" id="WP_155147280.1">
    <property type="nucleotide sequence ID" value="NZ_JACOPQ010000006.1"/>
</dbReference>
<proteinExistence type="inferred from homology"/>